<comment type="caution">
    <text evidence="2">The sequence shown here is derived from an EMBL/GenBank/DDBJ whole genome shotgun (WGS) entry which is preliminary data.</text>
</comment>
<dbReference type="SUPFAM" id="SSF53597">
    <property type="entry name" value="Dihydrofolate reductase-like"/>
    <property type="match status" value="1"/>
</dbReference>
<dbReference type="OrthoDB" id="3471694at2"/>
<dbReference type="RefSeq" id="WP_116021396.1">
    <property type="nucleotide sequence ID" value="NZ_QTTT01000001.1"/>
</dbReference>
<evidence type="ECO:0000259" key="1">
    <source>
        <dbReference type="Pfam" id="PF01872"/>
    </source>
</evidence>
<dbReference type="InterPro" id="IPR050765">
    <property type="entry name" value="Riboflavin_Biosynth_HTPR"/>
</dbReference>
<dbReference type="Pfam" id="PF01872">
    <property type="entry name" value="RibD_C"/>
    <property type="match status" value="1"/>
</dbReference>
<gene>
    <name evidence="2" type="ORF">DFJ69_1040</name>
</gene>
<dbReference type="PANTHER" id="PTHR38011:SF2">
    <property type="entry name" value="BIFUNCTIONAL DEAMINASE-REDUCTASE DOMAIN PROTEIN"/>
    <property type="match status" value="1"/>
</dbReference>
<sequence>MASRLVVSTFLSLDGVMQAPGGPGEDDAGGFPHGGWLAPYVDEGFGRIMGGQFDRADAMLLGRRSYDILAAHWPGVPDEEGGALINNMRKYVATRSPMTAEWRNTEVLAGEAARTVADLKARTDGEIIVQGSSDLLRTLQSAELVDEYRLLVAPVVLGQGKRLFAEGAAPAGLRLTESTTTEAGVAYLTYAWTGRPTYGSVA</sequence>
<protein>
    <submittedName>
        <fullName evidence="2">Dihydrofolate reductase</fullName>
    </submittedName>
</protein>
<dbReference type="GO" id="GO:0009231">
    <property type="term" value="P:riboflavin biosynthetic process"/>
    <property type="evidence" value="ECO:0007669"/>
    <property type="project" value="InterPro"/>
</dbReference>
<keyword evidence="3" id="KW-1185">Reference proteome</keyword>
<dbReference type="EMBL" id="QTTT01000001">
    <property type="protein sequence ID" value="REE95634.1"/>
    <property type="molecule type" value="Genomic_DNA"/>
</dbReference>
<feature type="domain" description="Bacterial bifunctional deaminase-reductase C-terminal" evidence="1">
    <location>
        <begin position="5"/>
        <end position="186"/>
    </location>
</feature>
<evidence type="ECO:0000313" key="2">
    <source>
        <dbReference type="EMBL" id="REE95634.1"/>
    </source>
</evidence>
<organism evidence="2 3">
    <name type="scientific">Thermomonospora umbrina</name>
    <dbReference type="NCBI Taxonomy" id="111806"/>
    <lineage>
        <taxon>Bacteria</taxon>
        <taxon>Bacillati</taxon>
        <taxon>Actinomycetota</taxon>
        <taxon>Actinomycetes</taxon>
        <taxon>Streptosporangiales</taxon>
        <taxon>Thermomonosporaceae</taxon>
        <taxon>Thermomonospora</taxon>
    </lineage>
</organism>
<dbReference type="PANTHER" id="PTHR38011">
    <property type="entry name" value="DIHYDROFOLATE REDUCTASE FAMILY PROTEIN (AFU_ORTHOLOGUE AFUA_8G06820)"/>
    <property type="match status" value="1"/>
</dbReference>
<dbReference type="GO" id="GO:0008703">
    <property type="term" value="F:5-amino-6-(5-phosphoribosylamino)uracil reductase activity"/>
    <property type="evidence" value="ECO:0007669"/>
    <property type="project" value="InterPro"/>
</dbReference>
<reference evidence="2 3" key="1">
    <citation type="submission" date="2018-08" db="EMBL/GenBank/DDBJ databases">
        <title>Sequencing the genomes of 1000 actinobacteria strains.</title>
        <authorList>
            <person name="Klenk H.-P."/>
        </authorList>
    </citation>
    <scope>NUCLEOTIDE SEQUENCE [LARGE SCALE GENOMIC DNA]</scope>
    <source>
        <strain evidence="2 3">DSM 43927</strain>
    </source>
</reference>
<dbReference type="AlphaFoldDB" id="A0A3D9SSU7"/>
<accession>A0A3D9SSU7</accession>
<proteinExistence type="predicted"/>
<evidence type="ECO:0000313" key="3">
    <source>
        <dbReference type="Proteomes" id="UP000256661"/>
    </source>
</evidence>
<dbReference type="Gene3D" id="3.40.430.10">
    <property type="entry name" value="Dihydrofolate Reductase, subunit A"/>
    <property type="match status" value="1"/>
</dbReference>
<dbReference type="InterPro" id="IPR024072">
    <property type="entry name" value="DHFR-like_dom_sf"/>
</dbReference>
<dbReference type="Proteomes" id="UP000256661">
    <property type="component" value="Unassembled WGS sequence"/>
</dbReference>
<dbReference type="InterPro" id="IPR002734">
    <property type="entry name" value="RibDG_C"/>
</dbReference>
<name>A0A3D9SSU7_9ACTN</name>